<dbReference type="InterPro" id="IPR041591">
    <property type="entry name" value="OCRE"/>
</dbReference>
<feature type="domain" description="RanBP2-type" evidence="11">
    <location>
        <begin position="46"/>
        <end position="82"/>
    </location>
</feature>
<feature type="domain" description="C2H2-type" evidence="10">
    <location>
        <begin position="631"/>
        <end position="661"/>
    </location>
</feature>
<dbReference type="CDD" id="cd16162">
    <property type="entry name" value="OCRE_RBM5_like"/>
    <property type="match status" value="1"/>
</dbReference>
<dbReference type="Gene3D" id="3.30.70.330">
    <property type="match status" value="1"/>
</dbReference>
<keyword evidence="4" id="KW-0862">Zinc</keyword>
<keyword evidence="2" id="KW-0479">Metal-binding</keyword>
<evidence type="ECO:0000256" key="7">
    <source>
        <dbReference type="PROSITE-ProRule" id="PRU00322"/>
    </source>
</evidence>
<name>A0A0L8HT18_OCTBM</name>
<keyword evidence="5" id="KW-0539">Nucleus</keyword>
<reference evidence="12" key="1">
    <citation type="submission" date="2015-07" db="EMBL/GenBank/DDBJ databases">
        <title>MeaNS - Measles Nucleotide Surveillance Program.</title>
        <authorList>
            <person name="Tran T."/>
            <person name="Druce J."/>
        </authorList>
    </citation>
    <scope>NUCLEOTIDE SEQUENCE</scope>
    <source>
        <strain evidence="12">UCB-OBI-ISO-001</strain>
        <tissue evidence="12">Gonad</tissue>
    </source>
</reference>
<dbReference type="SMART" id="SM00360">
    <property type="entry name" value="RRM"/>
    <property type="match status" value="1"/>
</dbReference>
<evidence type="ECO:0000259" key="11">
    <source>
        <dbReference type="PROSITE" id="PS50199"/>
    </source>
</evidence>
<dbReference type="PROSITE" id="PS01358">
    <property type="entry name" value="ZF_RANBP2_1"/>
    <property type="match status" value="1"/>
</dbReference>
<dbReference type="Pfam" id="PF23217">
    <property type="entry name" value="DUF7066"/>
    <property type="match status" value="1"/>
</dbReference>
<dbReference type="InterPro" id="IPR035979">
    <property type="entry name" value="RBD_domain_sf"/>
</dbReference>
<dbReference type="EMBL" id="KQ417358">
    <property type="protein sequence ID" value="KOF92349.1"/>
    <property type="molecule type" value="Genomic_DNA"/>
</dbReference>
<dbReference type="InterPro" id="IPR013087">
    <property type="entry name" value="Znf_C2H2_type"/>
</dbReference>
<dbReference type="InterPro" id="IPR036443">
    <property type="entry name" value="Znf_RanBP2_sf"/>
</dbReference>
<evidence type="ECO:0000256" key="1">
    <source>
        <dbReference type="ARBA" id="ARBA00004123"/>
    </source>
</evidence>
<proteinExistence type="predicted"/>
<dbReference type="GO" id="GO:0005634">
    <property type="term" value="C:nucleus"/>
    <property type="evidence" value="ECO:0007669"/>
    <property type="project" value="UniProtKB-SubCell"/>
</dbReference>
<evidence type="ECO:0000256" key="5">
    <source>
        <dbReference type="ARBA" id="ARBA00023242"/>
    </source>
</evidence>
<dbReference type="OrthoDB" id="29221at2759"/>
<feature type="domain" description="RRM" evidence="9">
    <location>
        <begin position="101"/>
        <end position="185"/>
    </location>
</feature>
<evidence type="ECO:0000256" key="3">
    <source>
        <dbReference type="ARBA" id="ARBA00022771"/>
    </source>
</evidence>
<dbReference type="InterPro" id="IPR000504">
    <property type="entry name" value="RRM_dom"/>
</dbReference>
<evidence type="ECO:0000259" key="9">
    <source>
        <dbReference type="PROSITE" id="PS50102"/>
    </source>
</evidence>
<evidence type="ECO:0008006" key="13">
    <source>
        <dbReference type="Google" id="ProtNLM"/>
    </source>
</evidence>
<keyword evidence="3 7" id="KW-0863">Zinc-finger</keyword>
<protein>
    <recommendedName>
        <fullName evidence="13">RanBP2-type domain-containing protein</fullName>
    </recommendedName>
</protein>
<dbReference type="KEGG" id="obi:106868757"/>
<evidence type="ECO:0000313" key="12">
    <source>
        <dbReference type="EMBL" id="KOF92349.1"/>
    </source>
</evidence>
<dbReference type="InterPro" id="IPR001876">
    <property type="entry name" value="Znf_RanBP2"/>
</dbReference>
<dbReference type="Pfam" id="PF17780">
    <property type="entry name" value="OCRE"/>
    <property type="match status" value="1"/>
</dbReference>
<dbReference type="PROSITE" id="PS50157">
    <property type="entry name" value="ZINC_FINGER_C2H2_2"/>
    <property type="match status" value="1"/>
</dbReference>
<dbReference type="CDD" id="cd12313">
    <property type="entry name" value="RRM1_RRM2_RBM5_like"/>
    <property type="match status" value="1"/>
</dbReference>
<dbReference type="AlphaFoldDB" id="A0A0L8HT18"/>
<dbReference type="PROSITE" id="PS50199">
    <property type="entry name" value="ZF_RANBP2_2"/>
    <property type="match status" value="1"/>
</dbReference>
<sequence length="720" mass="79454">MALAKWMMCCYHMVSVSFILTSFFCFQGSLYLQDQFHVTMHYSQPKMGPEKVQKCDWVCTKCGAHNFKRRDFCFQCSVSREESERAKEGDGFDQVGTNPCNTLIFRGLDALTTEETLSQALSQQMSLTLKNIKIIRDELTNTSQGYGFAEMGSILESTQVLEHLRQMNPPFEVEGKLILVAFAKNTFSTVMATLNSRPNSYTGGQMVSKQRSWNYDQQHGDYYYNPSGYEHSTFYDQNNPHYGQGQGYDSSYYNQNYTHQADSTNAAAAVAQAAIQQAQAAKQYQKHYQKQVQEQQKLAEMSPEQRLAHLAQNWSQQKNLSPSSQSSQALSAAGTAATAAAVTVGAPTTVDVNADGSTITDSSTHKGSPTVSKLPVLQSSQPAFQTPTGMPVNDEYPKYPSPDVCTYQYDDSSGYYYDPSTGLYYDANSQYYYNASTCQFLYWDAEKSTYLPAPTGAGGQQCDDKDGDNRGKKKEDKKEKVKIAKKIAKDMEKWAKTLNAQKEAIKEGFKKTNVNIIGPVIPMKRVIEERESATADAGYAILEKTSSGRGLEDKRLMPPPCPMTPTEKAAAAAAAAAAATEAVAANNPALVASYGGDSDSEDESFETTPAPGNTQRTGVLDEAKLTDWNKLACLLCKRQFPSKEALTRHTQLSDLHKQNLEVMRKKYSSGAVDGDKKGPAQRRLASAGLGARGANIVCDVSDSYKTAVKKSMFARYHELE</sequence>
<evidence type="ECO:0000256" key="2">
    <source>
        <dbReference type="ARBA" id="ARBA00022723"/>
    </source>
</evidence>
<dbReference type="STRING" id="37653.A0A0L8HT18"/>
<dbReference type="OMA" id="FVWIDEL"/>
<feature type="compositionally biased region" description="Polar residues" evidence="8">
    <location>
        <begin position="355"/>
        <end position="388"/>
    </location>
</feature>
<dbReference type="SUPFAM" id="SSF54928">
    <property type="entry name" value="RNA-binding domain, RBD"/>
    <property type="match status" value="1"/>
</dbReference>
<dbReference type="PROSITE" id="PS50102">
    <property type="entry name" value="RRM"/>
    <property type="match status" value="1"/>
</dbReference>
<accession>A0A0L8HT18</accession>
<dbReference type="SUPFAM" id="SSF90209">
    <property type="entry name" value="Ran binding protein zinc finger-like"/>
    <property type="match status" value="1"/>
</dbReference>
<organism evidence="12">
    <name type="scientific">Octopus bimaculoides</name>
    <name type="common">California two-spotted octopus</name>
    <dbReference type="NCBI Taxonomy" id="37653"/>
    <lineage>
        <taxon>Eukaryota</taxon>
        <taxon>Metazoa</taxon>
        <taxon>Spiralia</taxon>
        <taxon>Lophotrochozoa</taxon>
        <taxon>Mollusca</taxon>
        <taxon>Cephalopoda</taxon>
        <taxon>Coleoidea</taxon>
        <taxon>Octopodiformes</taxon>
        <taxon>Octopoda</taxon>
        <taxon>Incirrata</taxon>
        <taxon>Octopodidae</taxon>
        <taxon>Octopus</taxon>
    </lineage>
</organism>
<dbReference type="InterPro" id="IPR012677">
    <property type="entry name" value="Nucleotide-bd_a/b_plait_sf"/>
</dbReference>
<dbReference type="GO" id="GO:0008270">
    <property type="term" value="F:zinc ion binding"/>
    <property type="evidence" value="ECO:0007669"/>
    <property type="project" value="UniProtKB-KW"/>
</dbReference>
<gene>
    <name evidence="12" type="ORF">OCBIM_22006858mg</name>
</gene>
<dbReference type="PANTHER" id="PTHR13948:SF3">
    <property type="entry name" value="FI21118P1"/>
    <property type="match status" value="1"/>
</dbReference>
<evidence type="ECO:0000256" key="6">
    <source>
        <dbReference type="PROSITE-ProRule" id="PRU00176"/>
    </source>
</evidence>
<feature type="region of interest" description="Disordered" evidence="8">
    <location>
        <begin position="593"/>
        <end position="616"/>
    </location>
</feature>
<dbReference type="InterPro" id="IPR055494">
    <property type="entry name" value="DUF7066"/>
</dbReference>
<feature type="region of interest" description="Disordered" evidence="8">
    <location>
        <begin position="355"/>
        <end position="393"/>
    </location>
</feature>
<dbReference type="PANTHER" id="PTHR13948">
    <property type="entry name" value="RNA-BINDING PROTEIN"/>
    <property type="match status" value="1"/>
</dbReference>
<feature type="region of interest" description="Disordered" evidence="8">
    <location>
        <begin position="454"/>
        <end position="478"/>
    </location>
</feature>
<dbReference type="GO" id="GO:0000398">
    <property type="term" value="P:mRNA splicing, via spliceosome"/>
    <property type="evidence" value="ECO:0007669"/>
    <property type="project" value="TreeGrafter"/>
</dbReference>
<comment type="subcellular location">
    <subcellularLocation>
        <location evidence="1">Nucleus</location>
    </subcellularLocation>
</comment>
<dbReference type="GO" id="GO:0003723">
    <property type="term" value="F:RNA binding"/>
    <property type="evidence" value="ECO:0007669"/>
    <property type="project" value="UniProtKB-UniRule"/>
</dbReference>
<dbReference type="Gene3D" id="4.10.1060.10">
    <property type="entry name" value="Zinc finger, RanBP2-type"/>
    <property type="match status" value="1"/>
</dbReference>
<evidence type="ECO:0000259" key="10">
    <source>
        <dbReference type="PROSITE" id="PS50157"/>
    </source>
</evidence>
<keyword evidence="6" id="KW-0694">RNA-binding</keyword>
<feature type="compositionally biased region" description="Basic and acidic residues" evidence="8">
    <location>
        <begin position="462"/>
        <end position="478"/>
    </location>
</feature>
<evidence type="ECO:0000256" key="4">
    <source>
        <dbReference type="ARBA" id="ARBA00022833"/>
    </source>
</evidence>
<evidence type="ECO:0000256" key="8">
    <source>
        <dbReference type="SAM" id="MobiDB-lite"/>
    </source>
</evidence>